<comment type="subunit">
    <text evidence="1">Homodimer.</text>
</comment>
<dbReference type="AlphaFoldDB" id="E5XLK5"/>
<keyword evidence="1" id="KW-0547">Nucleotide-binding</keyword>
<dbReference type="HAMAP" id="MF_00336">
    <property type="entry name" value="BioD"/>
    <property type="match status" value="1"/>
</dbReference>
<feature type="binding site" evidence="1">
    <location>
        <position position="107"/>
    </location>
    <ligand>
        <name>Mg(2+)</name>
        <dbReference type="ChEBI" id="CHEBI:18420"/>
    </ligand>
</feature>
<dbReference type="Gene3D" id="3.40.50.300">
    <property type="entry name" value="P-loop containing nucleotide triphosphate hydrolases"/>
    <property type="match status" value="1"/>
</dbReference>
<feature type="binding site" evidence="1">
    <location>
        <begin position="12"/>
        <end position="17"/>
    </location>
    <ligand>
        <name>ATP</name>
        <dbReference type="ChEBI" id="CHEBI:30616"/>
    </ligand>
</feature>
<reference evidence="2 3" key="1">
    <citation type="journal article" date="2011" name="Stand. Genomic Sci.">
        <title>High quality draft genome sequence of Segniliparus rugosus CDC 945(T)= (ATCC BAA-974(T)).</title>
        <authorList>
            <person name="Earl A.M."/>
            <person name="Desjardins C.A."/>
            <person name="Fitzgerald M.G."/>
            <person name="Arachchi H.M."/>
            <person name="Zeng Q."/>
            <person name="Mehta T."/>
            <person name="Griggs A."/>
            <person name="Birren B.W."/>
            <person name="Toney N.C."/>
            <person name="Carr J."/>
            <person name="Posey J."/>
            <person name="Butler W.R."/>
        </authorList>
    </citation>
    <scope>NUCLEOTIDE SEQUENCE [LARGE SCALE GENOMIC DNA]</scope>
    <source>
        <strain evidence="3">ATCC BAA-974 / DSM 45345 / CCUG 50838 / CIP 108380 / JCM 13579 / CDC 945</strain>
    </source>
</reference>
<dbReference type="GO" id="GO:0005829">
    <property type="term" value="C:cytosol"/>
    <property type="evidence" value="ECO:0007669"/>
    <property type="project" value="TreeGrafter"/>
</dbReference>
<feature type="binding site" evidence="1">
    <location>
        <position position="41"/>
    </location>
    <ligand>
        <name>substrate</name>
    </ligand>
</feature>
<sequence>MPAVAITGTSTDVGKTVVTAALAALAARRGLDVRVCKPVQTGLPDGEPGDADEAARLAGVPSAEFVRYPEPLSPIIAARRSGRRLWTAQELAAEAGRFAADEFVLVEGAGGVLVRLGEQGATLLDVARLLRAPMVVVAGCELGALNHAELTVRAIRAAGVEVVGLVVGSWPAEPQLAHRTNLEAFPEHTGVGVLGKIPRGAGSLGPGEFQSQALGWFEEAHLAGLWQTSSAEERKNAGGYKERTQ</sequence>
<dbReference type="PANTHER" id="PTHR43210">
    <property type="entry name" value="DETHIOBIOTIN SYNTHETASE"/>
    <property type="match status" value="1"/>
</dbReference>
<dbReference type="Proteomes" id="UP000004816">
    <property type="component" value="Unassembled WGS sequence"/>
</dbReference>
<feature type="active site" evidence="1">
    <location>
        <position position="37"/>
    </location>
</feature>
<organism evidence="2 3">
    <name type="scientific">Segniliparus rugosus (strain ATCC BAA-974 / DSM 45345 / CCUG 50838 / CIP 108380 / JCM 13579 / CDC 945)</name>
    <dbReference type="NCBI Taxonomy" id="679197"/>
    <lineage>
        <taxon>Bacteria</taxon>
        <taxon>Bacillati</taxon>
        <taxon>Actinomycetota</taxon>
        <taxon>Actinomycetes</taxon>
        <taxon>Mycobacteriales</taxon>
        <taxon>Segniliparaceae</taxon>
        <taxon>Segniliparus</taxon>
    </lineage>
</organism>
<evidence type="ECO:0000256" key="1">
    <source>
        <dbReference type="HAMAP-Rule" id="MF_00336"/>
    </source>
</evidence>
<keyword evidence="1" id="KW-0479">Metal-binding</keyword>
<keyword evidence="1" id="KW-0436">Ligase</keyword>
<dbReference type="RefSeq" id="WP_021030571.1">
    <property type="nucleotide sequence ID" value="NZ_KI391954.1"/>
</dbReference>
<dbReference type="NCBIfam" id="TIGR00347">
    <property type="entry name" value="bioD"/>
    <property type="match status" value="1"/>
</dbReference>
<comment type="catalytic activity">
    <reaction evidence="1">
        <text>(7R,8S)-7,8-diammoniononanoate + CO2 + ATP = (4R,5S)-dethiobiotin + ADP + phosphate + 3 H(+)</text>
        <dbReference type="Rhea" id="RHEA:15805"/>
        <dbReference type="ChEBI" id="CHEBI:15378"/>
        <dbReference type="ChEBI" id="CHEBI:16526"/>
        <dbReference type="ChEBI" id="CHEBI:30616"/>
        <dbReference type="ChEBI" id="CHEBI:43474"/>
        <dbReference type="ChEBI" id="CHEBI:149469"/>
        <dbReference type="ChEBI" id="CHEBI:149473"/>
        <dbReference type="ChEBI" id="CHEBI:456216"/>
        <dbReference type="EC" id="6.3.3.3"/>
    </reaction>
</comment>
<feature type="binding site" evidence="1">
    <location>
        <position position="52"/>
    </location>
    <ligand>
        <name>Mg(2+)</name>
        <dbReference type="ChEBI" id="CHEBI:18420"/>
    </ligand>
</feature>
<dbReference type="GO" id="GO:0005524">
    <property type="term" value="F:ATP binding"/>
    <property type="evidence" value="ECO:0007669"/>
    <property type="project" value="UniProtKB-UniRule"/>
</dbReference>
<comment type="cofactor">
    <cofactor evidence="1">
        <name>Mg(2+)</name>
        <dbReference type="ChEBI" id="CHEBI:18420"/>
    </cofactor>
</comment>
<dbReference type="eggNOG" id="COG0132">
    <property type="taxonomic scope" value="Bacteria"/>
</dbReference>
<dbReference type="SUPFAM" id="SSF52540">
    <property type="entry name" value="P-loop containing nucleoside triphosphate hydrolases"/>
    <property type="match status" value="1"/>
</dbReference>
<accession>E5XLK5</accession>
<feature type="binding site" evidence="1">
    <location>
        <begin position="107"/>
        <end position="110"/>
    </location>
    <ligand>
        <name>ATP</name>
        <dbReference type="ChEBI" id="CHEBI:30616"/>
    </ligand>
</feature>
<dbReference type="OrthoDB" id="9802610at2"/>
<evidence type="ECO:0000313" key="2">
    <source>
        <dbReference type="EMBL" id="EFV14778.2"/>
    </source>
</evidence>
<gene>
    <name evidence="1" type="primary">bioD</name>
    <name evidence="2" type="ORF">HMPREF9336_00374</name>
</gene>
<feature type="binding site" evidence="1">
    <location>
        <begin position="168"/>
        <end position="169"/>
    </location>
    <ligand>
        <name>ATP</name>
        <dbReference type="ChEBI" id="CHEBI:30616"/>
    </ligand>
</feature>
<dbReference type="GO" id="GO:0004141">
    <property type="term" value="F:dethiobiotin synthase activity"/>
    <property type="evidence" value="ECO:0007669"/>
    <property type="project" value="UniProtKB-UniRule"/>
</dbReference>
<keyword evidence="1" id="KW-0067">ATP-binding</keyword>
<keyword evidence="1" id="KW-0460">Magnesium</keyword>
<dbReference type="UniPathway" id="UPA00078">
    <property type="reaction ID" value="UER00161"/>
</dbReference>
<feature type="binding site" evidence="1">
    <location>
        <position position="16"/>
    </location>
    <ligand>
        <name>Mg(2+)</name>
        <dbReference type="ChEBI" id="CHEBI:18420"/>
    </ligand>
</feature>
<dbReference type="EC" id="6.3.3.3" evidence="1"/>
<comment type="function">
    <text evidence="1">Catalyzes a mechanistically unusual reaction, the ATP-dependent insertion of CO2 between the N7 and N8 nitrogen atoms of 7,8-diaminopelargonic acid (DAPA, also called 7,8-diammoniononanoate) to form a ureido ring.</text>
</comment>
<comment type="caution">
    <text evidence="2">The sequence shown here is derived from an EMBL/GenBank/DDBJ whole genome shotgun (WGS) entry which is preliminary data.</text>
</comment>
<keyword evidence="3" id="KW-1185">Reference proteome</keyword>
<dbReference type="CDD" id="cd03109">
    <property type="entry name" value="DTBS"/>
    <property type="match status" value="1"/>
</dbReference>
<keyword evidence="1" id="KW-0963">Cytoplasm</keyword>
<comment type="similarity">
    <text evidence="1">Belongs to the dethiobiotin synthetase family.</text>
</comment>
<dbReference type="GO" id="GO:0000287">
    <property type="term" value="F:magnesium ion binding"/>
    <property type="evidence" value="ECO:0007669"/>
    <property type="project" value="UniProtKB-UniRule"/>
</dbReference>
<dbReference type="STRING" id="679197.HMPREF9336_00374"/>
<comment type="subcellular location">
    <subcellularLocation>
        <location evidence="1">Cytoplasm</location>
    </subcellularLocation>
</comment>
<dbReference type="InterPro" id="IPR004472">
    <property type="entry name" value="DTB_synth_BioD"/>
</dbReference>
<feature type="binding site" evidence="1">
    <location>
        <position position="52"/>
    </location>
    <ligand>
        <name>ATP</name>
        <dbReference type="ChEBI" id="CHEBI:30616"/>
    </ligand>
</feature>
<dbReference type="GO" id="GO:0009102">
    <property type="term" value="P:biotin biosynthetic process"/>
    <property type="evidence" value="ECO:0007669"/>
    <property type="project" value="UniProtKB-UniRule"/>
</dbReference>
<dbReference type="EMBL" id="ACZI02000003">
    <property type="protein sequence ID" value="EFV14778.2"/>
    <property type="molecule type" value="Genomic_DNA"/>
</dbReference>
<evidence type="ECO:0000313" key="3">
    <source>
        <dbReference type="Proteomes" id="UP000004816"/>
    </source>
</evidence>
<dbReference type="PIRSF" id="PIRSF006755">
    <property type="entry name" value="DTB_synth"/>
    <property type="match status" value="1"/>
</dbReference>
<comment type="pathway">
    <text evidence="1">Cofactor biosynthesis; biotin biosynthesis; biotin from 7,8-diaminononanoate: step 1/2.</text>
</comment>
<dbReference type="HOGENOM" id="CLU_072551_1_0_11"/>
<dbReference type="Pfam" id="PF13500">
    <property type="entry name" value="AAA_26"/>
    <property type="match status" value="1"/>
</dbReference>
<keyword evidence="1" id="KW-0093">Biotin biosynthesis</keyword>
<feature type="binding site" evidence="1">
    <location>
        <begin position="198"/>
        <end position="200"/>
    </location>
    <ligand>
        <name>ATP</name>
        <dbReference type="ChEBI" id="CHEBI:30616"/>
    </ligand>
</feature>
<proteinExistence type="inferred from homology"/>
<comment type="caution">
    <text evidence="1">Lacks conserved residue(s) required for the propagation of feature annotation.</text>
</comment>
<protein>
    <recommendedName>
        <fullName evidence="1">ATP-dependent dethiobiotin synthetase BioD</fullName>
        <ecNumber evidence="1">6.3.3.3</ecNumber>
    </recommendedName>
    <alternativeName>
        <fullName evidence="1">DTB synthetase</fullName>
        <shortName evidence="1">DTBS</shortName>
    </alternativeName>
    <alternativeName>
        <fullName evidence="1">Dethiobiotin synthase</fullName>
    </alternativeName>
</protein>
<dbReference type="InterPro" id="IPR027417">
    <property type="entry name" value="P-loop_NTPase"/>
</dbReference>
<name>E5XLK5_SEGRC</name>
<dbReference type="PANTHER" id="PTHR43210:SF5">
    <property type="entry name" value="DETHIOBIOTIN SYNTHETASE"/>
    <property type="match status" value="1"/>
</dbReference>